<evidence type="ECO:0000313" key="3">
    <source>
        <dbReference type="Proteomes" id="UP000713222"/>
    </source>
</evidence>
<dbReference type="Proteomes" id="UP000713222">
    <property type="component" value="Unassembled WGS sequence"/>
</dbReference>
<protein>
    <submittedName>
        <fullName evidence="2">Phage portal protein</fullName>
    </submittedName>
</protein>
<dbReference type="GO" id="GO:0019068">
    <property type="term" value="P:virion assembly"/>
    <property type="evidence" value="ECO:0007669"/>
    <property type="project" value="InterPro"/>
</dbReference>
<dbReference type="AlphaFoldDB" id="A0A964UYY0"/>
<gene>
    <name evidence="2" type="ORF">EBV32_00710</name>
</gene>
<dbReference type="GO" id="GO:0005198">
    <property type="term" value="F:structural molecule activity"/>
    <property type="evidence" value="ECO:0007669"/>
    <property type="project" value="InterPro"/>
</dbReference>
<evidence type="ECO:0000313" key="2">
    <source>
        <dbReference type="EMBL" id="NBN87606.1"/>
    </source>
</evidence>
<proteinExistence type="predicted"/>
<sequence length="464" mass="52668">MSTTSPGTTDATYQALNPGNRRRSATAKVRLEDSLLNDRRREALAANALDVWRNMGLLAWAIRRTLDYCCLWDFQPRTGDRGLDVALKQLMARDTEPEAIDTYGRMDWDDIRRVAEAQKLLAGDCFLVKQSDWTLQLIEGAFCRSPAYGRNDQKQWLNGAKLRSGRVVAWNFAEEDPLTGTRGDRIIRQSNVWQHCQFEGRPNQIRPQSPIVAALNEFRDVDETFDHMRAKIKLDQLFGIAFSRKPEAEAFDSDNDADGSQDASARVLDFGQGPAVFDLDEGEDVKAIESGNPASQTQDFLKLCLQIALKSLDLPYSFFDESWTNYSGSRGAWNLFERACHARRKTQERLHKRLTQWLLLKWALPTDFGGTGEISLPGGQLVSDLQWRWVPRGIAFWKPQEELDVALRSVAAGLQSMQDVCDTWGFGDYLDNCREIAKEREELSQLGYLQTWSNAAMVKLEAVQ</sequence>
<reference evidence="2" key="1">
    <citation type="submission" date="2018-10" db="EMBL/GenBank/DDBJ databases">
        <title>Iterative Subtractive Binning of Freshwater Chronoseries Metagenomes Recovers Nearly Complete Genomes from over Four Hundred Novel Species.</title>
        <authorList>
            <person name="Rodriguez-R L.M."/>
            <person name="Tsementzi D."/>
            <person name="Luo C."/>
            <person name="Konstantinidis K.T."/>
        </authorList>
    </citation>
    <scope>NUCLEOTIDE SEQUENCE</scope>
    <source>
        <strain evidence="2">WB7_6_001</strain>
    </source>
</reference>
<name>A0A964UYY0_9PROT</name>
<dbReference type="InterPro" id="IPR006429">
    <property type="entry name" value="Phage_lambda_portal"/>
</dbReference>
<organism evidence="2 3">
    <name type="scientific">Candidatus Fonsibacter lacus</name>
    <dbReference type="NCBI Taxonomy" id="2576439"/>
    <lineage>
        <taxon>Bacteria</taxon>
        <taxon>Pseudomonadati</taxon>
        <taxon>Pseudomonadota</taxon>
        <taxon>Alphaproteobacteria</taxon>
        <taxon>Candidatus Pelagibacterales</taxon>
        <taxon>Candidatus Pelagibacterales incertae sedis</taxon>
        <taxon>Candidatus Fonsibacter</taxon>
    </lineage>
</organism>
<evidence type="ECO:0000256" key="1">
    <source>
        <dbReference type="SAM" id="MobiDB-lite"/>
    </source>
</evidence>
<dbReference type="Pfam" id="PF05136">
    <property type="entry name" value="Phage_portal_2"/>
    <property type="match status" value="1"/>
</dbReference>
<comment type="caution">
    <text evidence="2">The sequence shown here is derived from an EMBL/GenBank/DDBJ whole genome shotgun (WGS) entry which is preliminary data.</text>
</comment>
<feature type="region of interest" description="Disordered" evidence="1">
    <location>
        <begin position="1"/>
        <end position="22"/>
    </location>
</feature>
<feature type="compositionally biased region" description="Polar residues" evidence="1">
    <location>
        <begin position="1"/>
        <end position="17"/>
    </location>
</feature>
<dbReference type="EMBL" id="RGET01000004">
    <property type="protein sequence ID" value="NBN87606.1"/>
    <property type="molecule type" value="Genomic_DNA"/>
</dbReference>
<accession>A0A964UYY0</accession>